<evidence type="ECO:0000256" key="1">
    <source>
        <dbReference type="SAM" id="MobiDB-lite"/>
    </source>
</evidence>
<proteinExistence type="predicted"/>
<feature type="transmembrane region" description="Helical" evidence="2">
    <location>
        <begin position="63"/>
        <end position="84"/>
    </location>
</feature>
<feature type="compositionally biased region" description="Polar residues" evidence="1">
    <location>
        <begin position="13"/>
        <end position="25"/>
    </location>
</feature>
<gene>
    <name evidence="3" type="ORF">BACCIP111883_03944</name>
</gene>
<evidence type="ECO:0000256" key="2">
    <source>
        <dbReference type="SAM" id="Phobius"/>
    </source>
</evidence>
<keyword evidence="4" id="KW-1185">Reference proteome</keyword>
<evidence type="ECO:0000313" key="4">
    <source>
        <dbReference type="Proteomes" id="UP000789833"/>
    </source>
</evidence>
<reference evidence="3 4" key="1">
    <citation type="submission" date="2021-10" db="EMBL/GenBank/DDBJ databases">
        <authorList>
            <person name="Criscuolo A."/>
        </authorList>
    </citation>
    <scope>NUCLEOTIDE SEQUENCE [LARGE SCALE GENOMIC DNA]</scope>
    <source>
        <strain evidence="4">CIP 111883</strain>
    </source>
</reference>
<dbReference type="Proteomes" id="UP000789833">
    <property type="component" value="Unassembled WGS sequence"/>
</dbReference>
<evidence type="ECO:0000313" key="3">
    <source>
        <dbReference type="EMBL" id="CAG9623148.1"/>
    </source>
</evidence>
<sequence>MRDNKRHQDQSKQNKFQAPQGANEQQYREENISNIDNSKRDQDDFSQVTSSSTDKAPLRSKKFLKIFGGLALGISICGFIFSMGSTVDTSTAAENALTNQISTELAAGTLLLATDEELTSMDHQIVHNSSAEETKIWVWDYAAEDGDYVQIIVNGTPISESFMIKHKPREFTVPAVGTVQIKGIRDGGGGITYAVRYDINGTSYFNTAPINGENTYELVRE</sequence>
<comment type="caution">
    <text evidence="3">The sequence shown here is derived from an EMBL/GenBank/DDBJ whole genome shotgun (WGS) entry which is preliminary data.</text>
</comment>
<feature type="compositionally biased region" description="Basic and acidic residues" evidence="1">
    <location>
        <begin position="1"/>
        <end position="12"/>
    </location>
</feature>
<dbReference type="EMBL" id="CAKJTJ010000036">
    <property type="protein sequence ID" value="CAG9623148.1"/>
    <property type="molecule type" value="Genomic_DNA"/>
</dbReference>
<keyword evidence="2" id="KW-1133">Transmembrane helix</keyword>
<accession>A0ABM8YT49</accession>
<name>A0ABM8YT49_9BACI</name>
<dbReference type="RefSeq" id="WP_230504333.1">
    <property type="nucleotide sequence ID" value="NZ_CAKJTJ010000036.1"/>
</dbReference>
<feature type="compositionally biased region" description="Basic and acidic residues" evidence="1">
    <location>
        <begin position="26"/>
        <end position="43"/>
    </location>
</feature>
<protein>
    <submittedName>
        <fullName evidence="3">Uncharacterized protein</fullName>
    </submittedName>
</protein>
<keyword evidence="2" id="KW-0472">Membrane</keyword>
<keyword evidence="2" id="KW-0812">Transmembrane</keyword>
<feature type="region of interest" description="Disordered" evidence="1">
    <location>
        <begin position="1"/>
        <end position="53"/>
    </location>
</feature>
<organism evidence="3 4">
    <name type="scientific">Sutcliffiella rhizosphaerae</name>
    <dbReference type="NCBI Taxonomy" id="2880967"/>
    <lineage>
        <taxon>Bacteria</taxon>
        <taxon>Bacillati</taxon>
        <taxon>Bacillota</taxon>
        <taxon>Bacilli</taxon>
        <taxon>Bacillales</taxon>
        <taxon>Bacillaceae</taxon>
        <taxon>Sutcliffiella</taxon>
    </lineage>
</organism>